<dbReference type="InterPro" id="IPR001810">
    <property type="entry name" value="F-box_dom"/>
</dbReference>
<dbReference type="PANTHER" id="PTHR46407">
    <property type="entry name" value="OS02G0208700 PROTEIN"/>
    <property type="match status" value="1"/>
</dbReference>
<dbReference type="SUPFAM" id="SSF117281">
    <property type="entry name" value="Kelch motif"/>
    <property type="match status" value="1"/>
</dbReference>
<dbReference type="Pfam" id="PF00646">
    <property type="entry name" value="F-box"/>
    <property type="match status" value="1"/>
</dbReference>
<evidence type="ECO:0000313" key="3">
    <source>
        <dbReference type="Proteomes" id="UP001603857"/>
    </source>
</evidence>
<organism evidence="2 3">
    <name type="scientific">Flemingia macrophylla</name>
    <dbReference type="NCBI Taxonomy" id="520843"/>
    <lineage>
        <taxon>Eukaryota</taxon>
        <taxon>Viridiplantae</taxon>
        <taxon>Streptophyta</taxon>
        <taxon>Embryophyta</taxon>
        <taxon>Tracheophyta</taxon>
        <taxon>Spermatophyta</taxon>
        <taxon>Magnoliopsida</taxon>
        <taxon>eudicotyledons</taxon>
        <taxon>Gunneridae</taxon>
        <taxon>Pentapetalae</taxon>
        <taxon>rosids</taxon>
        <taxon>fabids</taxon>
        <taxon>Fabales</taxon>
        <taxon>Fabaceae</taxon>
        <taxon>Papilionoideae</taxon>
        <taxon>50 kb inversion clade</taxon>
        <taxon>NPAAA clade</taxon>
        <taxon>indigoferoid/millettioid clade</taxon>
        <taxon>Phaseoleae</taxon>
        <taxon>Flemingia</taxon>
    </lineage>
</organism>
<dbReference type="InterPro" id="IPR036047">
    <property type="entry name" value="F-box-like_dom_sf"/>
</dbReference>
<dbReference type="Gene3D" id="2.120.10.80">
    <property type="entry name" value="Kelch-type beta propeller"/>
    <property type="match status" value="1"/>
</dbReference>
<dbReference type="SUPFAM" id="SSF81383">
    <property type="entry name" value="F-box domain"/>
    <property type="match status" value="1"/>
</dbReference>
<dbReference type="EMBL" id="JBGMDY010000006">
    <property type="protein sequence ID" value="KAL2332400.1"/>
    <property type="molecule type" value="Genomic_DNA"/>
</dbReference>
<evidence type="ECO:0000313" key="2">
    <source>
        <dbReference type="EMBL" id="KAL2332400.1"/>
    </source>
</evidence>
<accession>A0ABD1M9D4</accession>
<evidence type="ECO:0000259" key="1">
    <source>
        <dbReference type="Pfam" id="PF00646"/>
    </source>
</evidence>
<dbReference type="Proteomes" id="UP001603857">
    <property type="component" value="Unassembled WGS sequence"/>
</dbReference>
<reference evidence="2 3" key="1">
    <citation type="submission" date="2024-08" db="EMBL/GenBank/DDBJ databases">
        <title>Insights into the chromosomal genome structure of Flemingia macrophylla.</title>
        <authorList>
            <person name="Ding Y."/>
            <person name="Zhao Y."/>
            <person name="Bi W."/>
            <person name="Wu M."/>
            <person name="Zhao G."/>
            <person name="Gong Y."/>
            <person name="Li W."/>
            <person name="Zhang P."/>
        </authorList>
    </citation>
    <scope>NUCLEOTIDE SEQUENCE [LARGE SCALE GENOMIC DNA]</scope>
    <source>
        <strain evidence="2">DYQJB</strain>
        <tissue evidence="2">Leaf</tissue>
    </source>
</reference>
<sequence length="388" mass="42687">MGDEWKSHAWVVNLTNPTNTNRIQFSFFLAKMELISGLPEDVARDCMIRVPYQQFPAVASVCKGWSAEIQSPEFHRRRRTANHAQKILVTVQSKIETEKSRTGLLAKSASNPVYRLSVLEPETGSWSELPLGDELASGLPMFCQIACVGYELVVIGGWDPESWKASNSVFIYNFLSAKWRRGADMPGGPRTFFACASDQDHRMVFVAGGHDDEKNALSSALAYHVPRDAWLSLPDMARERDECRAVFRGGALRVIGGYCTEMQGRFERSAEVFDVGAWRWGPVEEEFFDEGACPRTCVDGGSVMYMCRGGDVVGLDGDTWRKVATVPGELRNVACLGVLEGALVVIGASGFGEPHVGFLLDLGSGAWAKLVSPEEYTGHIQSGCLMEI</sequence>
<dbReference type="InterPro" id="IPR015915">
    <property type="entry name" value="Kelch-typ_b-propeller"/>
</dbReference>
<feature type="domain" description="F-box" evidence="1">
    <location>
        <begin position="35"/>
        <end position="76"/>
    </location>
</feature>
<keyword evidence="3" id="KW-1185">Reference proteome</keyword>
<dbReference type="PANTHER" id="PTHR46407:SF3">
    <property type="entry name" value="OS02G0208700 PROTEIN"/>
    <property type="match status" value="1"/>
</dbReference>
<dbReference type="Pfam" id="PF01344">
    <property type="entry name" value="Kelch_1"/>
    <property type="match status" value="1"/>
</dbReference>
<dbReference type="CDD" id="cd22152">
    <property type="entry name" value="F-box_AtAFR-like"/>
    <property type="match status" value="1"/>
</dbReference>
<dbReference type="InterPro" id="IPR044595">
    <property type="entry name" value="KMD1-4"/>
</dbReference>
<comment type="caution">
    <text evidence="2">The sequence shown here is derived from an EMBL/GenBank/DDBJ whole genome shotgun (WGS) entry which is preliminary data.</text>
</comment>
<protein>
    <recommendedName>
        <fullName evidence="1">F-box domain-containing protein</fullName>
    </recommendedName>
</protein>
<proteinExistence type="predicted"/>
<name>A0ABD1M9D4_9FABA</name>
<dbReference type="AlphaFoldDB" id="A0ABD1M9D4"/>
<dbReference type="InterPro" id="IPR006652">
    <property type="entry name" value="Kelch_1"/>
</dbReference>
<gene>
    <name evidence="2" type="ORF">Fmac_019981</name>
</gene>
<dbReference type="SMART" id="SM00612">
    <property type="entry name" value="Kelch"/>
    <property type="match status" value="2"/>
</dbReference>